<evidence type="ECO:0000313" key="2">
    <source>
        <dbReference type="EMBL" id="GFU45210.1"/>
    </source>
</evidence>
<evidence type="ECO:0000256" key="1">
    <source>
        <dbReference type="SAM" id="Phobius"/>
    </source>
</evidence>
<dbReference type="EMBL" id="BMAW01132837">
    <property type="protein sequence ID" value="GFU45210.1"/>
    <property type="molecule type" value="Genomic_DNA"/>
</dbReference>
<dbReference type="AlphaFoldDB" id="A0A8X6R2G0"/>
<keyword evidence="1" id="KW-1133">Transmembrane helix</keyword>
<proteinExistence type="predicted"/>
<comment type="caution">
    <text evidence="2">The sequence shown here is derived from an EMBL/GenBank/DDBJ whole genome shotgun (WGS) entry which is preliminary data.</text>
</comment>
<sequence length="117" mass="12570">MATGSSAPPPAPPTLPTYIITLFLLLHSLRTTYIRLTFNLNDDIAISTSVIIRCHLIQRTPPLITGTTCSCRLLRISSSLVAPHPWPQDPAPAAAVLRRDPAPPPYLRSAPVISAGP</sequence>
<protein>
    <submittedName>
        <fullName evidence="2">Uncharacterized protein</fullName>
    </submittedName>
</protein>
<organism evidence="2 3">
    <name type="scientific">Nephila pilipes</name>
    <name type="common">Giant wood spider</name>
    <name type="synonym">Nephila maculata</name>
    <dbReference type="NCBI Taxonomy" id="299642"/>
    <lineage>
        <taxon>Eukaryota</taxon>
        <taxon>Metazoa</taxon>
        <taxon>Ecdysozoa</taxon>
        <taxon>Arthropoda</taxon>
        <taxon>Chelicerata</taxon>
        <taxon>Arachnida</taxon>
        <taxon>Araneae</taxon>
        <taxon>Araneomorphae</taxon>
        <taxon>Entelegynae</taxon>
        <taxon>Araneoidea</taxon>
        <taxon>Nephilidae</taxon>
        <taxon>Nephila</taxon>
    </lineage>
</organism>
<gene>
    <name evidence="2" type="ORF">NPIL_472821</name>
</gene>
<reference evidence="2" key="1">
    <citation type="submission" date="2020-08" db="EMBL/GenBank/DDBJ databases">
        <title>Multicomponent nature underlies the extraordinary mechanical properties of spider dragline silk.</title>
        <authorList>
            <person name="Kono N."/>
            <person name="Nakamura H."/>
            <person name="Mori M."/>
            <person name="Yoshida Y."/>
            <person name="Ohtoshi R."/>
            <person name="Malay A.D."/>
            <person name="Moran D.A.P."/>
            <person name="Tomita M."/>
            <person name="Numata K."/>
            <person name="Arakawa K."/>
        </authorList>
    </citation>
    <scope>NUCLEOTIDE SEQUENCE</scope>
</reference>
<keyword evidence="1" id="KW-0472">Membrane</keyword>
<evidence type="ECO:0000313" key="3">
    <source>
        <dbReference type="Proteomes" id="UP000887013"/>
    </source>
</evidence>
<keyword evidence="3" id="KW-1185">Reference proteome</keyword>
<dbReference type="Proteomes" id="UP000887013">
    <property type="component" value="Unassembled WGS sequence"/>
</dbReference>
<accession>A0A8X6R2G0</accession>
<feature type="transmembrane region" description="Helical" evidence="1">
    <location>
        <begin position="15"/>
        <end position="33"/>
    </location>
</feature>
<keyword evidence="1" id="KW-0812">Transmembrane</keyword>
<name>A0A8X6R2G0_NEPPI</name>